<gene>
    <name evidence="3" type="ORF">ASPBRDRAFT_351343</name>
</gene>
<evidence type="ECO:0000313" key="3">
    <source>
        <dbReference type="EMBL" id="OJJ67197.1"/>
    </source>
</evidence>
<feature type="compositionally biased region" description="Basic and acidic residues" evidence="1">
    <location>
        <begin position="95"/>
        <end position="106"/>
    </location>
</feature>
<keyword evidence="2" id="KW-1133">Transmembrane helix</keyword>
<feature type="region of interest" description="Disordered" evidence="1">
    <location>
        <begin position="82"/>
        <end position="113"/>
    </location>
</feature>
<dbReference type="Proteomes" id="UP000184499">
    <property type="component" value="Unassembled WGS sequence"/>
</dbReference>
<organism evidence="3 4">
    <name type="scientific">Aspergillus brasiliensis (strain CBS 101740 / IMI 381727 / IBT 21946)</name>
    <dbReference type="NCBI Taxonomy" id="767769"/>
    <lineage>
        <taxon>Eukaryota</taxon>
        <taxon>Fungi</taxon>
        <taxon>Dikarya</taxon>
        <taxon>Ascomycota</taxon>
        <taxon>Pezizomycotina</taxon>
        <taxon>Eurotiomycetes</taxon>
        <taxon>Eurotiomycetidae</taxon>
        <taxon>Eurotiales</taxon>
        <taxon>Aspergillaceae</taxon>
        <taxon>Aspergillus</taxon>
        <taxon>Aspergillus subgen. Circumdati</taxon>
    </lineage>
</organism>
<dbReference type="VEuPathDB" id="FungiDB:ASPBRDRAFT_351343"/>
<keyword evidence="2" id="KW-0812">Transmembrane</keyword>
<accession>A0A1L9U697</accession>
<dbReference type="RefSeq" id="XP_067474446.1">
    <property type="nucleotide sequence ID" value="XM_067623317.1"/>
</dbReference>
<proteinExistence type="predicted"/>
<evidence type="ECO:0000313" key="4">
    <source>
        <dbReference type="Proteomes" id="UP000184499"/>
    </source>
</evidence>
<feature type="compositionally biased region" description="Polar residues" evidence="1">
    <location>
        <begin position="82"/>
        <end position="94"/>
    </location>
</feature>
<sequence>MHIHPTGIRIETVKSPSITGDDSMQCHRLLISVQLNRENIERKNHSMIQLIAIVLYVLFLILQWTGELKQLVICHIKLGTYRSQGQSSRWSASKYSKEKDGRDRTVMKSGICE</sequence>
<reference evidence="4" key="1">
    <citation type="journal article" date="2017" name="Genome Biol.">
        <title>Comparative genomics reveals high biological diversity and specific adaptations in the industrially and medically important fungal genus Aspergillus.</title>
        <authorList>
            <person name="de Vries R.P."/>
            <person name="Riley R."/>
            <person name="Wiebenga A."/>
            <person name="Aguilar-Osorio G."/>
            <person name="Amillis S."/>
            <person name="Uchima C.A."/>
            <person name="Anderluh G."/>
            <person name="Asadollahi M."/>
            <person name="Askin M."/>
            <person name="Barry K."/>
            <person name="Battaglia E."/>
            <person name="Bayram O."/>
            <person name="Benocci T."/>
            <person name="Braus-Stromeyer S.A."/>
            <person name="Caldana C."/>
            <person name="Canovas D."/>
            <person name="Cerqueira G.C."/>
            <person name="Chen F."/>
            <person name="Chen W."/>
            <person name="Choi C."/>
            <person name="Clum A."/>
            <person name="Dos Santos R.A."/>
            <person name="Damasio A.R."/>
            <person name="Diallinas G."/>
            <person name="Emri T."/>
            <person name="Fekete E."/>
            <person name="Flipphi M."/>
            <person name="Freyberg S."/>
            <person name="Gallo A."/>
            <person name="Gournas C."/>
            <person name="Habgood R."/>
            <person name="Hainaut M."/>
            <person name="Harispe M.L."/>
            <person name="Henrissat B."/>
            <person name="Hilden K.S."/>
            <person name="Hope R."/>
            <person name="Hossain A."/>
            <person name="Karabika E."/>
            <person name="Karaffa L."/>
            <person name="Karanyi Z."/>
            <person name="Krasevec N."/>
            <person name="Kuo A."/>
            <person name="Kusch H."/>
            <person name="LaButti K."/>
            <person name="Lagendijk E.L."/>
            <person name="Lapidus A."/>
            <person name="Levasseur A."/>
            <person name="Lindquist E."/>
            <person name="Lipzen A."/>
            <person name="Logrieco A.F."/>
            <person name="MacCabe A."/>
            <person name="Maekelae M.R."/>
            <person name="Malavazi I."/>
            <person name="Melin P."/>
            <person name="Meyer V."/>
            <person name="Mielnichuk N."/>
            <person name="Miskei M."/>
            <person name="Molnar A.P."/>
            <person name="Mule G."/>
            <person name="Ngan C.Y."/>
            <person name="Orejas M."/>
            <person name="Orosz E."/>
            <person name="Ouedraogo J.P."/>
            <person name="Overkamp K.M."/>
            <person name="Park H.-S."/>
            <person name="Perrone G."/>
            <person name="Piumi F."/>
            <person name="Punt P.J."/>
            <person name="Ram A.F."/>
            <person name="Ramon A."/>
            <person name="Rauscher S."/>
            <person name="Record E."/>
            <person name="Riano-Pachon D.M."/>
            <person name="Robert V."/>
            <person name="Roehrig J."/>
            <person name="Ruller R."/>
            <person name="Salamov A."/>
            <person name="Salih N.S."/>
            <person name="Samson R.A."/>
            <person name="Sandor E."/>
            <person name="Sanguinetti M."/>
            <person name="Schuetze T."/>
            <person name="Sepcic K."/>
            <person name="Shelest E."/>
            <person name="Sherlock G."/>
            <person name="Sophianopoulou V."/>
            <person name="Squina F.M."/>
            <person name="Sun H."/>
            <person name="Susca A."/>
            <person name="Todd R.B."/>
            <person name="Tsang A."/>
            <person name="Unkles S.E."/>
            <person name="van de Wiele N."/>
            <person name="van Rossen-Uffink D."/>
            <person name="Oliveira J.V."/>
            <person name="Vesth T.C."/>
            <person name="Visser J."/>
            <person name="Yu J.-H."/>
            <person name="Zhou M."/>
            <person name="Andersen M.R."/>
            <person name="Archer D.B."/>
            <person name="Baker S.E."/>
            <person name="Benoit I."/>
            <person name="Brakhage A.A."/>
            <person name="Braus G.H."/>
            <person name="Fischer R."/>
            <person name="Frisvad J.C."/>
            <person name="Goldman G.H."/>
            <person name="Houbraken J."/>
            <person name="Oakley B."/>
            <person name="Pocsi I."/>
            <person name="Scazzocchio C."/>
            <person name="Seiboth B."/>
            <person name="vanKuyk P.A."/>
            <person name="Wortman J."/>
            <person name="Dyer P.S."/>
            <person name="Grigoriev I.V."/>
        </authorList>
    </citation>
    <scope>NUCLEOTIDE SEQUENCE [LARGE SCALE GENOMIC DNA]</scope>
    <source>
        <strain evidence="4">CBS 101740 / IMI 381727 / IBT 21946</strain>
    </source>
</reference>
<name>A0A1L9U697_ASPBC</name>
<dbReference type="GeneID" id="93575805"/>
<keyword evidence="2" id="KW-0472">Membrane</keyword>
<dbReference type="EMBL" id="KV878695">
    <property type="protein sequence ID" value="OJJ67197.1"/>
    <property type="molecule type" value="Genomic_DNA"/>
</dbReference>
<dbReference type="AlphaFoldDB" id="A0A1L9U697"/>
<feature type="transmembrane region" description="Helical" evidence="2">
    <location>
        <begin position="47"/>
        <end position="66"/>
    </location>
</feature>
<evidence type="ECO:0000256" key="2">
    <source>
        <dbReference type="SAM" id="Phobius"/>
    </source>
</evidence>
<evidence type="ECO:0000256" key="1">
    <source>
        <dbReference type="SAM" id="MobiDB-lite"/>
    </source>
</evidence>
<protein>
    <submittedName>
        <fullName evidence="3">Uncharacterized protein</fullName>
    </submittedName>
</protein>
<keyword evidence="4" id="KW-1185">Reference proteome</keyword>